<dbReference type="InterPro" id="IPR011545">
    <property type="entry name" value="DEAD/DEAH_box_helicase_dom"/>
</dbReference>
<dbReference type="Pfam" id="PF00270">
    <property type="entry name" value="DEAD"/>
    <property type="match status" value="1"/>
</dbReference>
<dbReference type="Gene3D" id="3.40.50.300">
    <property type="entry name" value="P-loop containing nucleotide triphosphate hydrolases"/>
    <property type="match status" value="1"/>
</dbReference>
<accession>A0A067SDF9</accession>
<dbReference type="SUPFAM" id="SSF52540">
    <property type="entry name" value="P-loop containing nucleoside triphosphate hydrolases"/>
    <property type="match status" value="1"/>
</dbReference>
<dbReference type="OrthoDB" id="3260945at2759"/>
<dbReference type="Proteomes" id="UP000027222">
    <property type="component" value="Unassembled WGS sequence"/>
</dbReference>
<dbReference type="GO" id="GO:0003676">
    <property type="term" value="F:nucleic acid binding"/>
    <property type="evidence" value="ECO:0007669"/>
    <property type="project" value="InterPro"/>
</dbReference>
<evidence type="ECO:0000313" key="3">
    <source>
        <dbReference type="Proteomes" id="UP000027222"/>
    </source>
</evidence>
<dbReference type="PROSITE" id="PS51192">
    <property type="entry name" value="HELICASE_ATP_BIND_1"/>
    <property type="match status" value="1"/>
</dbReference>
<dbReference type="AlphaFoldDB" id="A0A067SDF9"/>
<feature type="non-terminal residue" evidence="2">
    <location>
        <position position="162"/>
    </location>
</feature>
<protein>
    <recommendedName>
        <fullName evidence="1">Helicase ATP-binding domain-containing protein</fullName>
    </recommendedName>
</protein>
<keyword evidence="3" id="KW-1185">Reference proteome</keyword>
<feature type="non-terminal residue" evidence="2">
    <location>
        <position position="1"/>
    </location>
</feature>
<organism evidence="2 3">
    <name type="scientific">Galerina marginata (strain CBS 339.88)</name>
    <dbReference type="NCBI Taxonomy" id="685588"/>
    <lineage>
        <taxon>Eukaryota</taxon>
        <taxon>Fungi</taxon>
        <taxon>Dikarya</taxon>
        <taxon>Basidiomycota</taxon>
        <taxon>Agaricomycotina</taxon>
        <taxon>Agaricomycetes</taxon>
        <taxon>Agaricomycetidae</taxon>
        <taxon>Agaricales</taxon>
        <taxon>Agaricineae</taxon>
        <taxon>Strophariaceae</taxon>
        <taxon>Galerina</taxon>
    </lineage>
</organism>
<dbReference type="GO" id="GO:0005524">
    <property type="term" value="F:ATP binding"/>
    <property type="evidence" value="ECO:0007669"/>
    <property type="project" value="InterPro"/>
</dbReference>
<dbReference type="EMBL" id="KL142754">
    <property type="protein sequence ID" value="KDR64823.1"/>
    <property type="molecule type" value="Genomic_DNA"/>
</dbReference>
<name>A0A067SDF9_GALM3</name>
<proteinExistence type="predicted"/>
<dbReference type="InterPro" id="IPR014001">
    <property type="entry name" value="Helicase_ATP-bd"/>
</dbReference>
<sequence length="162" mass="17992">LCCTATGDGKSAAFAIPCLILLEYNKNPEAYPQGLPTRAKPTGVVITPTKGLASNIVDELSKLYVSGFSYCAETLTEARKTGVRLAQDIKECSRWQVVCVDPEHLRDKEWREITESPTFRSNVLFACVDEAHLINTWGLSFRPAFKLESQLLRIALGRLDES</sequence>
<evidence type="ECO:0000313" key="2">
    <source>
        <dbReference type="EMBL" id="KDR64823.1"/>
    </source>
</evidence>
<dbReference type="InterPro" id="IPR027417">
    <property type="entry name" value="P-loop_NTPase"/>
</dbReference>
<reference evidence="3" key="1">
    <citation type="journal article" date="2014" name="Proc. Natl. Acad. Sci. U.S.A.">
        <title>Extensive sampling of basidiomycete genomes demonstrates inadequacy of the white-rot/brown-rot paradigm for wood decay fungi.</title>
        <authorList>
            <person name="Riley R."/>
            <person name="Salamov A.A."/>
            <person name="Brown D.W."/>
            <person name="Nagy L.G."/>
            <person name="Floudas D."/>
            <person name="Held B.W."/>
            <person name="Levasseur A."/>
            <person name="Lombard V."/>
            <person name="Morin E."/>
            <person name="Otillar R."/>
            <person name="Lindquist E.A."/>
            <person name="Sun H."/>
            <person name="LaButti K.M."/>
            <person name="Schmutz J."/>
            <person name="Jabbour D."/>
            <person name="Luo H."/>
            <person name="Baker S.E."/>
            <person name="Pisabarro A.G."/>
            <person name="Walton J.D."/>
            <person name="Blanchette R.A."/>
            <person name="Henrissat B."/>
            <person name="Martin F."/>
            <person name="Cullen D."/>
            <person name="Hibbett D.S."/>
            <person name="Grigoriev I.V."/>
        </authorList>
    </citation>
    <scope>NUCLEOTIDE SEQUENCE [LARGE SCALE GENOMIC DNA]</scope>
    <source>
        <strain evidence="3">CBS 339.88</strain>
    </source>
</reference>
<gene>
    <name evidence="2" type="ORF">GALMADRAFT_30528</name>
</gene>
<dbReference type="HOGENOM" id="CLU_1639416_0_0_1"/>
<dbReference type="STRING" id="685588.A0A067SDF9"/>
<feature type="domain" description="Helicase ATP-binding" evidence="1">
    <location>
        <begin position="1"/>
        <end position="156"/>
    </location>
</feature>
<evidence type="ECO:0000259" key="1">
    <source>
        <dbReference type="PROSITE" id="PS51192"/>
    </source>
</evidence>